<dbReference type="Proteomes" id="UP000054538">
    <property type="component" value="Unassembled WGS sequence"/>
</dbReference>
<dbReference type="AlphaFoldDB" id="A0A0D0DBK5"/>
<evidence type="ECO:0000313" key="2">
    <source>
        <dbReference type="Proteomes" id="UP000054538"/>
    </source>
</evidence>
<protein>
    <submittedName>
        <fullName evidence="1">Uncharacterized protein</fullName>
    </submittedName>
</protein>
<sequence length="59" mass="6781">MDLSPHKRPHCLETRPDVSRAFIQIFQDDLVDYPGTRRGLRMATSTGLQWQVTIQQGLV</sequence>
<reference evidence="1 2" key="1">
    <citation type="submission" date="2014-04" db="EMBL/GenBank/DDBJ databases">
        <authorList>
            <consortium name="DOE Joint Genome Institute"/>
            <person name="Kuo A."/>
            <person name="Kohler A."/>
            <person name="Jargeat P."/>
            <person name="Nagy L.G."/>
            <person name="Floudas D."/>
            <person name="Copeland A."/>
            <person name="Barry K.W."/>
            <person name="Cichocki N."/>
            <person name="Veneault-Fourrey C."/>
            <person name="LaButti K."/>
            <person name="Lindquist E.A."/>
            <person name="Lipzen A."/>
            <person name="Lundell T."/>
            <person name="Morin E."/>
            <person name="Murat C."/>
            <person name="Sun H."/>
            <person name="Tunlid A."/>
            <person name="Henrissat B."/>
            <person name="Grigoriev I.V."/>
            <person name="Hibbett D.S."/>
            <person name="Martin F."/>
            <person name="Nordberg H.P."/>
            <person name="Cantor M.N."/>
            <person name="Hua S.X."/>
        </authorList>
    </citation>
    <scope>NUCLEOTIDE SEQUENCE [LARGE SCALE GENOMIC DNA]</scope>
    <source>
        <strain evidence="1 2">Ve08.2h10</strain>
    </source>
</reference>
<organism evidence="1 2">
    <name type="scientific">Paxillus rubicundulus Ve08.2h10</name>
    <dbReference type="NCBI Taxonomy" id="930991"/>
    <lineage>
        <taxon>Eukaryota</taxon>
        <taxon>Fungi</taxon>
        <taxon>Dikarya</taxon>
        <taxon>Basidiomycota</taxon>
        <taxon>Agaricomycotina</taxon>
        <taxon>Agaricomycetes</taxon>
        <taxon>Agaricomycetidae</taxon>
        <taxon>Boletales</taxon>
        <taxon>Paxilineae</taxon>
        <taxon>Paxillaceae</taxon>
        <taxon>Paxillus</taxon>
    </lineage>
</organism>
<dbReference type="EMBL" id="KN826752">
    <property type="protein sequence ID" value="KIK77999.1"/>
    <property type="molecule type" value="Genomic_DNA"/>
</dbReference>
<dbReference type="InParanoid" id="A0A0D0DBK5"/>
<name>A0A0D0DBK5_9AGAM</name>
<accession>A0A0D0DBK5</accession>
<evidence type="ECO:0000313" key="1">
    <source>
        <dbReference type="EMBL" id="KIK77999.1"/>
    </source>
</evidence>
<dbReference type="HOGENOM" id="CLU_2961487_0_0_1"/>
<reference evidence="2" key="2">
    <citation type="submission" date="2015-01" db="EMBL/GenBank/DDBJ databases">
        <title>Evolutionary Origins and Diversification of the Mycorrhizal Mutualists.</title>
        <authorList>
            <consortium name="DOE Joint Genome Institute"/>
            <consortium name="Mycorrhizal Genomics Consortium"/>
            <person name="Kohler A."/>
            <person name="Kuo A."/>
            <person name="Nagy L.G."/>
            <person name="Floudas D."/>
            <person name="Copeland A."/>
            <person name="Barry K.W."/>
            <person name="Cichocki N."/>
            <person name="Veneault-Fourrey C."/>
            <person name="LaButti K."/>
            <person name="Lindquist E.A."/>
            <person name="Lipzen A."/>
            <person name="Lundell T."/>
            <person name="Morin E."/>
            <person name="Murat C."/>
            <person name="Riley R."/>
            <person name="Ohm R."/>
            <person name="Sun H."/>
            <person name="Tunlid A."/>
            <person name="Henrissat B."/>
            <person name="Grigoriev I.V."/>
            <person name="Hibbett D.S."/>
            <person name="Martin F."/>
        </authorList>
    </citation>
    <scope>NUCLEOTIDE SEQUENCE [LARGE SCALE GENOMIC DNA]</scope>
    <source>
        <strain evidence="2">Ve08.2h10</strain>
    </source>
</reference>
<keyword evidence="2" id="KW-1185">Reference proteome</keyword>
<proteinExistence type="predicted"/>
<gene>
    <name evidence="1" type="ORF">PAXRUDRAFT_349510</name>
</gene>